<dbReference type="Proteomes" id="UP000245639">
    <property type="component" value="Unassembled WGS sequence"/>
</dbReference>
<comment type="caution">
    <text evidence="1">The sequence shown here is derived from an EMBL/GenBank/DDBJ whole genome shotgun (WGS) entry which is preliminary data.</text>
</comment>
<evidence type="ECO:0000313" key="2">
    <source>
        <dbReference type="Proteomes" id="UP000245639"/>
    </source>
</evidence>
<dbReference type="RefSeq" id="WP_207787087.1">
    <property type="nucleotide sequence ID" value="NZ_QEKW01000002.1"/>
</dbReference>
<evidence type="ECO:0000313" key="1">
    <source>
        <dbReference type="EMBL" id="PVZ13153.1"/>
    </source>
</evidence>
<protein>
    <recommendedName>
        <fullName evidence="3">Biotin-protein ligase N-terminal domain-containing protein</fullName>
    </recommendedName>
</protein>
<accession>A0A2U1FLR9</accession>
<keyword evidence="2" id="KW-1185">Reference proteome</keyword>
<organism evidence="1 2">
    <name type="scientific">Actinomycetospora cinnamomea</name>
    <dbReference type="NCBI Taxonomy" id="663609"/>
    <lineage>
        <taxon>Bacteria</taxon>
        <taxon>Bacillati</taxon>
        <taxon>Actinomycetota</taxon>
        <taxon>Actinomycetes</taxon>
        <taxon>Pseudonocardiales</taxon>
        <taxon>Pseudonocardiaceae</taxon>
        <taxon>Actinomycetospora</taxon>
    </lineage>
</organism>
<name>A0A2U1FLR9_9PSEU</name>
<dbReference type="SUPFAM" id="SSF52317">
    <property type="entry name" value="Class I glutamine amidotransferase-like"/>
    <property type="match status" value="1"/>
</dbReference>
<dbReference type="EMBL" id="QEKW01000002">
    <property type="protein sequence ID" value="PVZ13153.1"/>
    <property type="molecule type" value="Genomic_DNA"/>
</dbReference>
<dbReference type="InterPro" id="IPR029062">
    <property type="entry name" value="Class_I_gatase-like"/>
</dbReference>
<evidence type="ECO:0008006" key="3">
    <source>
        <dbReference type="Google" id="ProtNLM"/>
    </source>
</evidence>
<gene>
    <name evidence="1" type="ORF">C8D89_102303</name>
</gene>
<sequence>MSVLALVHRGPATLPGCPEAVASLLRETGRDLDVRYVGPREELRLTADVLAGAVLYAQPGGGTLRPAWRKMRRHRKDLTGWVAGGGRYLGFCLGAYLAGESPGFGLLPGDTDQYLATDGAQIDHDGDAVVDVDWGGRRRGVYAQDPTTFHLDERAGPDTTVLARYPNRAPAALVTPYGAGRVGVVGPHPEATIDWFTDAGLPVPAEGGDDLARDLARDLVDHVLEG</sequence>
<dbReference type="AlphaFoldDB" id="A0A2U1FLR9"/>
<reference evidence="1 2" key="1">
    <citation type="submission" date="2018-04" db="EMBL/GenBank/DDBJ databases">
        <title>Genomic Encyclopedia of Type Strains, Phase IV (KMG-IV): sequencing the most valuable type-strain genomes for metagenomic binning, comparative biology and taxonomic classification.</title>
        <authorList>
            <person name="Goeker M."/>
        </authorList>
    </citation>
    <scope>NUCLEOTIDE SEQUENCE [LARGE SCALE GENOMIC DNA]</scope>
    <source>
        <strain evidence="1 2">DSM 45771</strain>
    </source>
</reference>
<proteinExistence type="predicted"/>